<keyword evidence="2" id="KW-1185">Reference proteome</keyword>
<organism evidence="1 2">
    <name type="scientific">Siminovitchia thermophila</name>
    <dbReference type="NCBI Taxonomy" id="1245522"/>
    <lineage>
        <taxon>Bacteria</taxon>
        <taxon>Bacillati</taxon>
        <taxon>Bacillota</taxon>
        <taxon>Bacilli</taxon>
        <taxon>Bacillales</taxon>
        <taxon>Bacillaceae</taxon>
        <taxon>Siminovitchia</taxon>
    </lineage>
</organism>
<dbReference type="Proteomes" id="UP000823485">
    <property type="component" value="Unassembled WGS sequence"/>
</dbReference>
<comment type="caution">
    <text evidence="1">The sequence shown here is derived from an EMBL/GenBank/DDBJ whole genome shotgun (WGS) entry which is preliminary data.</text>
</comment>
<reference evidence="1 2" key="1">
    <citation type="submission" date="2021-01" db="EMBL/GenBank/DDBJ databases">
        <title>Genomic Encyclopedia of Type Strains, Phase IV (KMG-IV): sequencing the most valuable type-strain genomes for metagenomic binning, comparative biology and taxonomic classification.</title>
        <authorList>
            <person name="Goeker M."/>
        </authorList>
    </citation>
    <scope>NUCLEOTIDE SEQUENCE [LARGE SCALE GENOMIC DNA]</scope>
    <source>
        <strain evidence="1 2">DSM 105453</strain>
    </source>
</reference>
<dbReference type="EMBL" id="JAFBFH010000022">
    <property type="protein sequence ID" value="MBM7716081.1"/>
    <property type="molecule type" value="Genomic_DNA"/>
</dbReference>
<proteinExistence type="predicted"/>
<dbReference type="RefSeq" id="WP_408021925.1">
    <property type="nucleotide sequence ID" value="NZ_JAFBFH010000022.1"/>
</dbReference>
<evidence type="ECO:0000313" key="2">
    <source>
        <dbReference type="Proteomes" id="UP000823485"/>
    </source>
</evidence>
<protein>
    <submittedName>
        <fullName evidence="1">Uncharacterized protein</fullName>
    </submittedName>
</protein>
<sequence length="59" mass="6442">MNSVDFVIKRNSRKETAKIGWLSPKPRALALKSAQGKRYIQASASPALKGMGVPVRIAF</sequence>
<gene>
    <name evidence="1" type="ORF">JOC94_003092</name>
</gene>
<evidence type="ECO:0000313" key="1">
    <source>
        <dbReference type="EMBL" id="MBM7716081.1"/>
    </source>
</evidence>
<accession>A0ABS2R8V6</accession>
<name>A0ABS2R8V6_9BACI</name>